<evidence type="ECO:0000259" key="1">
    <source>
        <dbReference type="Pfam" id="PF12671"/>
    </source>
</evidence>
<reference evidence="2" key="2">
    <citation type="submission" date="2009-08" db="EMBL/GenBank/DDBJ databases">
        <authorList>
            <person name="Shrivastava S."/>
            <person name="Brinkac L.M."/>
            <person name="Dodson R.J."/>
            <person name="Harkins D.M."/>
            <person name="Durkin A.S."/>
            <person name="Sutton G."/>
        </authorList>
    </citation>
    <scope>NUCLEOTIDE SEQUENCE</scope>
    <source>
        <strain evidence="2">Eklund 17B</strain>
    </source>
</reference>
<reference evidence="2" key="1">
    <citation type="submission" date="2009-06" db="EMBL/GenBank/DDBJ databases">
        <authorList>
            <consortium name="US DOE Joint Genome Institute (JGI-PGF)"/>
            <person name="Lucas S."/>
            <person name="Copeland A."/>
            <person name="Lapidus A."/>
            <person name="Glavina del Rio T."/>
            <person name="Dalin E."/>
            <person name="Tice H."/>
            <person name="Bruce D."/>
            <person name="Goodwin L."/>
            <person name="Pitluck S."/>
            <person name="Kyrpides N."/>
            <person name="Mavromatis K."/>
            <person name="Ivanova N."/>
            <person name="Saunders E."/>
            <person name="Brettin T."/>
            <person name="Detter J.C."/>
            <person name="Han C."/>
            <person name="Larimer F."/>
            <person name="Land M."/>
            <person name="Hauser L."/>
            <person name="Markowitz V."/>
            <person name="Cheng J.-F."/>
            <person name="Hugenholtz P."/>
            <person name="Woyke T."/>
            <person name="Wu D."/>
            <person name="Gronow S."/>
            <person name="Klenk H.-P."/>
            <person name="Eisen J.A."/>
        </authorList>
    </citation>
    <scope>NUCLEOTIDE SEQUENCE</scope>
    <source>
        <strain evidence="2">Eklund 17B</strain>
    </source>
</reference>
<dbReference type="KEGG" id="cbk:CLL_A1293"/>
<proteinExistence type="predicted"/>
<organism evidence="2">
    <name type="scientific">Clostridium botulinum (strain Eklund 17B / Type B)</name>
    <dbReference type="NCBI Taxonomy" id="935198"/>
    <lineage>
        <taxon>Bacteria</taxon>
        <taxon>Bacillati</taxon>
        <taxon>Bacillota</taxon>
        <taxon>Clostridia</taxon>
        <taxon>Eubacteriales</taxon>
        <taxon>Clostridiaceae</taxon>
        <taxon>Clostridium</taxon>
    </lineage>
</organism>
<dbReference type="PANTHER" id="PTHR40032">
    <property type="entry name" value="EXPORTED PROTEIN-RELATED"/>
    <property type="match status" value="1"/>
</dbReference>
<dbReference type="EMBL" id="CP001056">
    <property type="protein sequence ID" value="ACD24074.1"/>
    <property type="molecule type" value="Genomic_DNA"/>
</dbReference>
<dbReference type="PANTHER" id="PTHR40032:SF1">
    <property type="entry name" value="EXPORTED PROTEIN"/>
    <property type="match status" value="1"/>
</dbReference>
<sequence>MIYKKLLSLGGDILLSIDLYYFYKILSTPYDKFNLIQKEKCNTNDNIFEDLYLKKCFNSLWLKKLNLQINNIKTKYKFNIIEKNHNLLKIKFNYLKSFTLNNSPKGILSCSLEEYILILNKSNHKFKILFLINKEEDPNLYEDILKKDLLQITNVISSNKIGIWSSKIKVLERLYKKYLESNNCYRTPYTSDRSFSYDPLKACQYAEKFALIPNKDYTSFEGIGGDCTNFISQSIHFGGLKTSTSWNPYSNAWVRVEELYSYIIKNKLGFEINKTSPLKKGTIVQFYTPKIGRFFHSGIITHILPDGDYLYCCHSYNKLNYPLSLTYPILYPRIRNLEIY</sequence>
<evidence type="ECO:0000313" key="2">
    <source>
        <dbReference type="EMBL" id="ACD24074.1"/>
    </source>
</evidence>
<feature type="domain" description="Putative amidase" evidence="1">
    <location>
        <begin position="196"/>
        <end position="325"/>
    </location>
</feature>
<accession>B2TJ75</accession>
<dbReference type="HOGENOM" id="CLU_838629_0_0_9"/>
<protein>
    <recommendedName>
        <fullName evidence="1">Putative amidase domain-containing protein</fullName>
    </recommendedName>
</protein>
<dbReference type="Pfam" id="PF12671">
    <property type="entry name" value="Amidase_6"/>
    <property type="match status" value="1"/>
</dbReference>
<accession>U4PEK7</accession>
<gene>
    <name evidence="2" type="ordered locus">CLL_A1293</name>
</gene>
<dbReference type="InterPro" id="IPR024301">
    <property type="entry name" value="Amidase_6"/>
</dbReference>
<dbReference type="PATRIC" id="fig|935198.13.peg.1239"/>
<dbReference type="AlphaFoldDB" id="B2TJ75"/>
<name>B2TJ75_CLOBB</name>